<protein>
    <submittedName>
        <fullName evidence="1">Uncharacterized protein</fullName>
    </submittedName>
</protein>
<name>A0A248LKU7_9NEIS</name>
<dbReference type="Proteomes" id="UP000197424">
    <property type="component" value="Chromosome"/>
</dbReference>
<accession>A0A248LKU7</accession>
<proteinExistence type="predicted"/>
<evidence type="ECO:0000313" key="2">
    <source>
        <dbReference type="Proteomes" id="UP000197424"/>
    </source>
</evidence>
<reference evidence="2" key="1">
    <citation type="submission" date="2017-06" db="EMBL/GenBank/DDBJ databases">
        <title>Whole genome sequence of Laribacter hongkongensis LHGZ1.</title>
        <authorList>
            <person name="Chen D."/>
            <person name="Wu H."/>
            <person name="Chen J."/>
        </authorList>
    </citation>
    <scope>NUCLEOTIDE SEQUENCE [LARGE SCALE GENOMIC DNA]</scope>
    <source>
        <strain evidence="2">LHGZ1</strain>
    </source>
</reference>
<dbReference type="AlphaFoldDB" id="A0A248LKU7"/>
<sequence length="69" mass="7447">MRGKLAGWRRGWCCCRHVRLVADSRRQPFNKPGPAGLLSGSPLGLPATDCPAGLVPKRLMPLHPDCGDV</sequence>
<gene>
    <name evidence="1" type="ORF">LHGZ1_2441</name>
</gene>
<organism evidence="1 2">
    <name type="scientific">Laribacter hongkongensis</name>
    <dbReference type="NCBI Taxonomy" id="168471"/>
    <lineage>
        <taxon>Bacteria</taxon>
        <taxon>Pseudomonadati</taxon>
        <taxon>Pseudomonadota</taxon>
        <taxon>Betaproteobacteria</taxon>
        <taxon>Neisseriales</taxon>
        <taxon>Aquaspirillaceae</taxon>
        <taxon>Laribacter</taxon>
    </lineage>
</organism>
<evidence type="ECO:0000313" key="1">
    <source>
        <dbReference type="EMBL" id="ASJ25272.1"/>
    </source>
</evidence>
<dbReference type="EMBL" id="CP022115">
    <property type="protein sequence ID" value="ASJ25272.1"/>
    <property type="molecule type" value="Genomic_DNA"/>
</dbReference>